<dbReference type="PANTHER" id="PTHR45753:SF1">
    <property type="entry name" value="ORNITHINE CARBAMOYLTRANSFERASE, CATABOLIC"/>
    <property type="match status" value="1"/>
</dbReference>
<dbReference type="InterPro" id="IPR036901">
    <property type="entry name" value="Asp/Orn_carbamoylTrfase_sf"/>
</dbReference>
<evidence type="ECO:0000256" key="1">
    <source>
        <dbReference type="ARBA" id="ARBA00007805"/>
    </source>
</evidence>
<dbReference type="SUPFAM" id="SSF53671">
    <property type="entry name" value="Aspartate/ornithine carbamoyltransferase"/>
    <property type="match status" value="1"/>
</dbReference>
<organism evidence="6 7">
    <name type="scientific">Lentilactobacillus parabuchneri</name>
    <dbReference type="NCBI Taxonomy" id="152331"/>
    <lineage>
        <taxon>Bacteria</taxon>
        <taxon>Bacillati</taxon>
        <taxon>Bacillota</taxon>
        <taxon>Bacilli</taxon>
        <taxon>Lactobacillales</taxon>
        <taxon>Lactobacillaceae</taxon>
        <taxon>Lentilactobacillus</taxon>
    </lineage>
</organism>
<evidence type="ECO:0000313" key="6">
    <source>
        <dbReference type="EMBL" id="MSE20496.1"/>
    </source>
</evidence>
<evidence type="ECO:0000256" key="3">
    <source>
        <dbReference type="ARBA" id="ARBA00022679"/>
    </source>
</evidence>
<dbReference type="PANTHER" id="PTHR45753">
    <property type="entry name" value="ORNITHINE CARBAMOYLTRANSFERASE, MITOCHONDRIAL"/>
    <property type="match status" value="1"/>
</dbReference>
<reference evidence="6 7" key="1">
    <citation type="submission" date="2019-11" db="EMBL/GenBank/DDBJ databases">
        <title>Draft Genome Sequence of Plant Growth-Promoting Rhizosphere-Associated Bacteria.</title>
        <authorList>
            <person name="Vasilyev I.Y."/>
            <person name="Radchenko V."/>
            <person name="Ilnitskaya E.V."/>
        </authorList>
    </citation>
    <scope>NUCLEOTIDE SEQUENCE [LARGE SCALE GENOMIC DNA]</scope>
    <source>
        <strain evidence="6 7">VRA_07sq_f</strain>
    </source>
</reference>
<dbReference type="GO" id="GO:0042450">
    <property type="term" value="P:L-arginine biosynthetic process via ornithine"/>
    <property type="evidence" value="ECO:0007669"/>
    <property type="project" value="TreeGrafter"/>
</dbReference>
<gene>
    <name evidence="6" type="ORF">GKC44_04340</name>
</gene>
<dbReference type="Gene3D" id="3.40.50.1370">
    <property type="entry name" value="Aspartate/ornithine carbamoyltransferase"/>
    <property type="match status" value="1"/>
</dbReference>
<feature type="domain" description="Aspartate/ornithine carbamoyltransferase carbamoyl-P binding" evidence="5">
    <location>
        <begin position="13"/>
        <end position="82"/>
    </location>
</feature>
<dbReference type="EMBL" id="WKKY01000079">
    <property type="protein sequence ID" value="MSE20496.1"/>
    <property type="molecule type" value="Genomic_DNA"/>
</dbReference>
<protein>
    <recommendedName>
        <fullName evidence="2">ornithine carbamoyltransferase</fullName>
        <ecNumber evidence="2">2.1.3.3</ecNumber>
    </recommendedName>
</protein>
<dbReference type="Pfam" id="PF02729">
    <property type="entry name" value="OTCace_N"/>
    <property type="match status" value="1"/>
</dbReference>
<dbReference type="GO" id="GO:0016597">
    <property type="term" value="F:amino acid binding"/>
    <property type="evidence" value="ECO:0007669"/>
    <property type="project" value="InterPro"/>
</dbReference>
<sequence length="83" mass="9368">MTKDFKQNVFQGRSVLAEKDFTAAELEYLIDFGLHLKALKKANVPHHYLEGKNIALLFEKSSTRTRSAFTTAAIDLGAHPEYL</sequence>
<feature type="non-terminal residue" evidence="6">
    <location>
        <position position="83"/>
    </location>
</feature>
<dbReference type="AlphaFoldDB" id="A0A844EIS3"/>
<dbReference type="GO" id="GO:0004585">
    <property type="term" value="F:ornithine carbamoyltransferase activity"/>
    <property type="evidence" value="ECO:0007669"/>
    <property type="project" value="UniProtKB-EC"/>
</dbReference>
<evidence type="ECO:0000256" key="4">
    <source>
        <dbReference type="ARBA" id="ARBA00048772"/>
    </source>
</evidence>
<dbReference type="PROSITE" id="PS00097">
    <property type="entry name" value="CARBAMOYLTRANSFERASE"/>
    <property type="match status" value="1"/>
</dbReference>
<name>A0A844EIS3_9LACO</name>
<evidence type="ECO:0000259" key="5">
    <source>
        <dbReference type="Pfam" id="PF02729"/>
    </source>
</evidence>
<evidence type="ECO:0000256" key="2">
    <source>
        <dbReference type="ARBA" id="ARBA00013007"/>
    </source>
</evidence>
<comment type="caution">
    <text evidence="6">The sequence shown here is derived from an EMBL/GenBank/DDBJ whole genome shotgun (WGS) entry which is preliminary data.</text>
</comment>
<keyword evidence="3 6" id="KW-0808">Transferase</keyword>
<dbReference type="InterPro" id="IPR006130">
    <property type="entry name" value="Asp/Orn_carbamoylTrfase"/>
</dbReference>
<comment type="catalytic activity">
    <reaction evidence="4">
        <text>carbamoyl phosphate + L-ornithine = L-citrulline + phosphate + H(+)</text>
        <dbReference type="Rhea" id="RHEA:19513"/>
        <dbReference type="ChEBI" id="CHEBI:15378"/>
        <dbReference type="ChEBI" id="CHEBI:43474"/>
        <dbReference type="ChEBI" id="CHEBI:46911"/>
        <dbReference type="ChEBI" id="CHEBI:57743"/>
        <dbReference type="ChEBI" id="CHEBI:58228"/>
        <dbReference type="EC" id="2.1.3.3"/>
    </reaction>
</comment>
<dbReference type="InterPro" id="IPR006132">
    <property type="entry name" value="Asp/Orn_carbamoyltranf_P-bd"/>
</dbReference>
<dbReference type="Proteomes" id="UP000491237">
    <property type="component" value="Unassembled WGS sequence"/>
</dbReference>
<dbReference type="GO" id="GO:0019240">
    <property type="term" value="P:citrulline biosynthetic process"/>
    <property type="evidence" value="ECO:0007669"/>
    <property type="project" value="TreeGrafter"/>
</dbReference>
<evidence type="ECO:0000313" key="7">
    <source>
        <dbReference type="Proteomes" id="UP000491237"/>
    </source>
</evidence>
<accession>A0A844EIS3</accession>
<comment type="similarity">
    <text evidence="1">Belongs to the aspartate/ornithine carbamoyltransferase superfamily. OTCase family.</text>
</comment>
<dbReference type="EC" id="2.1.3.3" evidence="2"/>
<proteinExistence type="inferred from homology"/>